<dbReference type="InterPro" id="IPR004242">
    <property type="entry name" value="Transposase_21"/>
</dbReference>
<feature type="non-terminal residue" evidence="1">
    <location>
        <position position="268"/>
    </location>
</feature>
<name>A0A067P5D0_9AGAM</name>
<dbReference type="InParanoid" id="A0A067P5D0"/>
<dbReference type="AlphaFoldDB" id="A0A067P5D0"/>
<feature type="non-terminal residue" evidence="1">
    <location>
        <position position="1"/>
    </location>
</feature>
<protein>
    <submittedName>
        <fullName evidence="1">Uncharacterized protein</fullName>
    </submittedName>
</protein>
<proteinExistence type="predicted"/>
<organism evidence="1 2">
    <name type="scientific">Jaapia argillacea MUCL 33604</name>
    <dbReference type="NCBI Taxonomy" id="933084"/>
    <lineage>
        <taxon>Eukaryota</taxon>
        <taxon>Fungi</taxon>
        <taxon>Dikarya</taxon>
        <taxon>Basidiomycota</taxon>
        <taxon>Agaricomycotina</taxon>
        <taxon>Agaricomycetes</taxon>
        <taxon>Agaricomycetidae</taxon>
        <taxon>Jaapiales</taxon>
        <taxon>Jaapiaceae</taxon>
        <taxon>Jaapia</taxon>
    </lineage>
</organism>
<dbReference type="EMBL" id="KL197831">
    <property type="protein sequence ID" value="KDQ49045.1"/>
    <property type="molecule type" value="Genomic_DNA"/>
</dbReference>
<dbReference type="OrthoDB" id="2742740at2759"/>
<evidence type="ECO:0000313" key="1">
    <source>
        <dbReference type="EMBL" id="KDQ49045.1"/>
    </source>
</evidence>
<keyword evidence="2" id="KW-1185">Reference proteome</keyword>
<sequence>ELQEKLLDGYSLSPVPSADVEKPCSLTKSEMISLRHYSAWHRSNGTVKAYKAHGNNLSHPDAAGTDILSLYSVRKLAVDLTGLKATQVDICPNSCIAYTGEYENLEFCPYICGKTVCGLARYKTPIKVSVSSKKVPKAQMMYLPIMMMIRALFSNVESSRLMRNRDHCLQSALNLIATAQEQSYSDFGNSSAHLHHHQEMGLFQDSRDLGIALSSDGAQLTMKKQSDTWLLILILLNLPAEIQYKSYNTILPLAIPGPNAPGNIESFL</sequence>
<dbReference type="HOGENOM" id="CLU_063594_0_0_1"/>
<accession>A0A067P5D0</accession>
<dbReference type="Pfam" id="PF02992">
    <property type="entry name" value="Transposase_21"/>
    <property type="match status" value="1"/>
</dbReference>
<reference evidence="2" key="1">
    <citation type="journal article" date="2014" name="Proc. Natl. Acad. Sci. U.S.A.">
        <title>Extensive sampling of basidiomycete genomes demonstrates inadequacy of the white-rot/brown-rot paradigm for wood decay fungi.</title>
        <authorList>
            <person name="Riley R."/>
            <person name="Salamov A.A."/>
            <person name="Brown D.W."/>
            <person name="Nagy L.G."/>
            <person name="Floudas D."/>
            <person name="Held B.W."/>
            <person name="Levasseur A."/>
            <person name="Lombard V."/>
            <person name="Morin E."/>
            <person name="Otillar R."/>
            <person name="Lindquist E.A."/>
            <person name="Sun H."/>
            <person name="LaButti K.M."/>
            <person name="Schmutz J."/>
            <person name="Jabbour D."/>
            <person name="Luo H."/>
            <person name="Baker S.E."/>
            <person name="Pisabarro A.G."/>
            <person name="Walton J.D."/>
            <person name="Blanchette R.A."/>
            <person name="Henrissat B."/>
            <person name="Martin F."/>
            <person name="Cullen D."/>
            <person name="Hibbett D.S."/>
            <person name="Grigoriev I.V."/>
        </authorList>
    </citation>
    <scope>NUCLEOTIDE SEQUENCE [LARGE SCALE GENOMIC DNA]</scope>
    <source>
        <strain evidence="2">MUCL 33604</strain>
    </source>
</reference>
<dbReference type="STRING" id="933084.A0A067P5D0"/>
<evidence type="ECO:0000313" key="2">
    <source>
        <dbReference type="Proteomes" id="UP000027265"/>
    </source>
</evidence>
<dbReference type="Proteomes" id="UP000027265">
    <property type="component" value="Unassembled WGS sequence"/>
</dbReference>
<gene>
    <name evidence="1" type="ORF">JAAARDRAFT_93403</name>
</gene>